<feature type="transmembrane region" description="Helical" evidence="9">
    <location>
        <begin position="371"/>
        <end position="392"/>
    </location>
</feature>
<dbReference type="GO" id="GO:0015297">
    <property type="term" value="F:antiporter activity"/>
    <property type="evidence" value="ECO:0007669"/>
    <property type="project" value="UniProtKB-KW"/>
</dbReference>
<feature type="transmembrane region" description="Helical" evidence="9">
    <location>
        <begin position="188"/>
        <end position="211"/>
    </location>
</feature>
<evidence type="ECO:0000256" key="9">
    <source>
        <dbReference type="SAM" id="Phobius"/>
    </source>
</evidence>
<dbReference type="GO" id="GO:1902600">
    <property type="term" value="P:proton transmembrane transport"/>
    <property type="evidence" value="ECO:0007669"/>
    <property type="project" value="InterPro"/>
</dbReference>
<dbReference type="Proteomes" id="UP000242712">
    <property type="component" value="Unassembled WGS sequence"/>
</dbReference>
<keyword evidence="2" id="KW-0813">Transport</keyword>
<organism evidence="11 12">
    <name type="scientific">Staphylococcus argensis</name>
    <dbReference type="NCBI Taxonomy" id="1607738"/>
    <lineage>
        <taxon>Bacteria</taxon>
        <taxon>Bacillati</taxon>
        <taxon>Bacillota</taxon>
        <taxon>Bacilli</taxon>
        <taxon>Bacillales</taxon>
        <taxon>Staphylococcaceae</taxon>
        <taxon>Staphylococcus</taxon>
    </lineage>
</organism>
<dbReference type="Gene3D" id="1.20.1530.20">
    <property type="match status" value="1"/>
</dbReference>
<name>A0A2K4FCH3_9STAP</name>
<feature type="transmembrane region" description="Helical" evidence="9">
    <location>
        <begin position="154"/>
        <end position="176"/>
    </location>
</feature>
<dbReference type="PANTHER" id="PTHR32507">
    <property type="entry name" value="NA(+)/H(+) ANTIPORTER 1"/>
    <property type="match status" value="1"/>
</dbReference>
<gene>
    <name evidence="11" type="ORF">CD039_08350</name>
</gene>
<dbReference type="InterPro" id="IPR038770">
    <property type="entry name" value="Na+/solute_symporter_sf"/>
</dbReference>
<reference evidence="11 12" key="1">
    <citation type="submission" date="2017-08" db="EMBL/GenBank/DDBJ databases">
        <title>Draft genome sequences of 64 type strains of genus Staph aureus.</title>
        <authorList>
            <person name="Cole K."/>
            <person name="Golubchik T."/>
            <person name="Russell J."/>
            <person name="Foster D."/>
            <person name="Llewelyn M."/>
            <person name="Wilson D."/>
            <person name="Crook D."/>
            <person name="Paul J."/>
        </authorList>
    </citation>
    <scope>NUCLEOTIDE SEQUENCE [LARGE SCALE GENOMIC DNA]</scope>
    <source>
        <strain evidence="11 12">DSM 29875</strain>
    </source>
</reference>
<evidence type="ECO:0000256" key="3">
    <source>
        <dbReference type="ARBA" id="ARBA00022449"/>
    </source>
</evidence>
<keyword evidence="4" id="KW-1003">Cell membrane</keyword>
<evidence type="ECO:0000256" key="7">
    <source>
        <dbReference type="ARBA" id="ARBA00023065"/>
    </source>
</evidence>
<keyword evidence="7" id="KW-0406">Ion transport</keyword>
<proteinExistence type="predicted"/>
<keyword evidence="8 9" id="KW-0472">Membrane</keyword>
<evidence type="ECO:0000256" key="6">
    <source>
        <dbReference type="ARBA" id="ARBA00022989"/>
    </source>
</evidence>
<protein>
    <submittedName>
        <fullName evidence="11">Sodium:proton antiporter</fullName>
    </submittedName>
</protein>
<feature type="transmembrane region" description="Helical" evidence="9">
    <location>
        <begin position="274"/>
        <end position="295"/>
    </location>
</feature>
<accession>A0A2K4FCH3</accession>
<evidence type="ECO:0000256" key="2">
    <source>
        <dbReference type="ARBA" id="ARBA00022448"/>
    </source>
</evidence>
<feature type="transmembrane region" description="Helical" evidence="9">
    <location>
        <begin position="307"/>
        <end position="328"/>
    </location>
</feature>
<dbReference type="EMBL" id="PPPX01000011">
    <property type="protein sequence ID" value="POA08987.1"/>
    <property type="molecule type" value="Genomic_DNA"/>
</dbReference>
<comment type="subcellular location">
    <subcellularLocation>
        <location evidence="1">Cell membrane</location>
        <topology evidence="1">Multi-pass membrane protein</topology>
    </subcellularLocation>
</comment>
<dbReference type="InterPro" id="IPR006153">
    <property type="entry name" value="Cation/H_exchanger_TM"/>
</dbReference>
<sequence>MSLLNLPLILVIVIFLALGIFSQWFASRIKWPSIVVLSIVGLLVGPILSLINPQQSLGSEAFSPMVSLAVAIILFEGSSNLDFRELRGISKAVMRIITVGAVISWVLGAMALHFVLGFSAQVALVMGGLFLITGPTVIQPLLKQAKVRKSVDSILRWESIILDPIGPMLALFAFYIFNIFEHGIQVEIILSFILRLFIAVCIGFFASYVFMWFLKKDMIPQNLMPPVQLVFVLLIFALCDEILPESGLMAVTIFGLVMARMKRHDLIFKESDHFIENMSSILVSTVFILITSSLTLDVLKGILSWKLVLFCAVMIVLVRPLSILFATINTEISKRERTMVSIMAPRGIVVLTVAQFFAGQFMEKNAPLAEYITPVTFGLVIVTVVIYGFSFVPMSKMMRLASTEPPGVILVGEGEFSYKLGSKLREHEIPVMTFNLFSSSSTRARNLDFEVFEGNLLSSNDRIYADLTRYHQCLLMTQSFVFNSLAFNELVPEFGLNQVNMIPVSFRNEKMKSNVSGPIRNHILFDSNFSAKWYNQFIKENDIHEIDVERIPELSENDMILYHINDDKEVTFRNKRNQFEDSDEGVIGYLKDAYLYEDEEL</sequence>
<feature type="domain" description="Cation/H+ exchanger transmembrane" evidence="10">
    <location>
        <begin position="20"/>
        <end position="395"/>
    </location>
</feature>
<feature type="transmembrane region" description="Helical" evidence="9">
    <location>
        <begin position="6"/>
        <end position="26"/>
    </location>
</feature>
<feature type="transmembrane region" description="Helical" evidence="9">
    <location>
        <begin position="33"/>
        <end position="51"/>
    </location>
</feature>
<evidence type="ECO:0000313" key="12">
    <source>
        <dbReference type="Proteomes" id="UP000242712"/>
    </source>
</evidence>
<evidence type="ECO:0000256" key="1">
    <source>
        <dbReference type="ARBA" id="ARBA00004651"/>
    </source>
</evidence>
<dbReference type="AlphaFoldDB" id="A0A2K4FCH3"/>
<keyword evidence="3" id="KW-0050">Antiport</keyword>
<feature type="transmembrane region" description="Helical" evidence="9">
    <location>
        <begin position="340"/>
        <end position="359"/>
    </location>
</feature>
<evidence type="ECO:0000256" key="4">
    <source>
        <dbReference type="ARBA" id="ARBA00022475"/>
    </source>
</evidence>
<evidence type="ECO:0000256" key="5">
    <source>
        <dbReference type="ARBA" id="ARBA00022692"/>
    </source>
</evidence>
<dbReference type="GO" id="GO:0005886">
    <property type="term" value="C:plasma membrane"/>
    <property type="evidence" value="ECO:0007669"/>
    <property type="project" value="UniProtKB-SubCell"/>
</dbReference>
<keyword evidence="6 9" id="KW-1133">Transmembrane helix</keyword>
<dbReference type="GeneID" id="98298360"/>
<evidence type="ECO:0000256" key="8">
    <source>
        <dbReference type="ARBA" id="ARBA00023136"/>
    </source>
</evidence>
<feature type="transmembrane region" description="Helical" evidence="9">
    <location>
        <begin position="245"/>
        <end position="262"/>
    </location>
</feature>
<comment type="caution">
    <text evidence="11">The sequence shown here is derived from an EMBL/GenBank/DDBJ whole genome shotgun (WGS) entry which is preliminary data.</text>
</comment>
<evidence type="ECO:0000259" key="10">
    <source>
        <dbReference type="Pfam" id="PF00999"/>
    </source>
</evidence>
<dbReference type="OrthoDB" id="570124at2"/>
<feature type="transmembrane region" description="Helical" evidence="9">
    <location>
        <begin position="57"/>
        <end position="75"/>
    </location>
</feature>
<dbReference type="Pfam" id="PF00999">
    <property type="entry name" value="Na_H_Exchanger"/>
    <property type="match status" value="1"/>
</dbReference>
<dbReference type="PANTHER" id="PTHR32507:SF0">
    <property type="entry name" value="NA(+)_H(+) ANTIPORTER 2-RELATED"/>
    <property type="match status" value="1"/>
</dbReference>
<evidence type="ECO:0000313" key="11">
    <source>
        <dbReference type="EMBL" id="POA08987.1"/>
    </source>
</evidence>
<feature type="transmembrane region" description="Helical" evidence="9">
    <location>
        <begin position="96"/>
        <end position="116"/>
    </location>
</feature>
<keyword evidence="12" id="KW-1185">Reference proteome</keyword>
<dbReference type="RefSeq" id="WP_103371935.1">
    <property type="nucleotide sequence ID" value="NZ_CBCRVO010000002.1"/>
</dbReference>
<keyword evidence="5 9" id="KW-0812">Transmembrane</keyword>